<dbReference type="AlphaFoldDB" id="A0A8S0T5R7"/>
<keyword evidence="2" id="KW-1185">Reference proteome</keyword>
<reference evidence="1 2" key="1">
    <citation type="submission" date="2019-12" db="EMBL/GenBank/DDBJ databases">
        <authorList>
            <person name="Alioto T."/>
            <person name="Alioto T."/>
            <person name="Gomez Garrido J."/>
        </authorList>
    </citation>
    <scope>NUCLEOTIDE SEQUENCE [LARGE SCALE GENOMIC DNA]</scope>
</reference>
<dbReference type="Gramene" id="OE9A060952T3">
    <property type="protein sequence ID" value="OE9A060952C3"/>
    <property type="gene ID" value="OE9A060952"/>
</dbReference>
<dbReference type="EMBL" id="CACTIH010005682">
    <property type="protein sequence ID" value="CAA3000275.1"/>
    <property type="molecule type" value="Genomic_DNA"/>
</dbReference>
<dbReference type="Proteomes" id="UP000594638">
    <property type="component" value="Unassembled WGS sequence"/>
</dbReference>
<proteinExistence type="predicted"/>
<evidence type="ECO:0000313" key="1">
    <source>
        <dbReference type="EMBL" id="CAA3000275.1"/>
    </source>
</evidence>
<evidence type="ECO:0000313" key="2">
    <source>
        <dbReference type="Proteomes" id="UP000594638"/>
    </source>
</evidence>
<dbReference type="Gramene" id="OE9A060952T4">
    <property type="protein sequence ID" value="OE9A060952C4"/>
    <property type="gene ID" value="OE9A060952"/>
</dbReference>
<protein>
    <submittedName>
        <fullName evidence="1">Uncharacterized protein</fullName>
    </submittedName>
</protein>
<sequence length="73" mass="7921">MPKDSFLRIVDGQRSSVIGQQSTRPDWIWILDSPLAAATTGGGDCNCHTAMAIAGLVEKRRCSLKADCDLSRE</sequence>
<gene>
    <name evidence="1" type="ORF">OLEA9_A060952</name>
</gene>
<name>A0A8S0T5R7_OLEEU</name>
<dbReference type="Gramene" id="OE9A060952T2">
    <property type="protein sequence ID" value="OE9A060952C2"/>
    <property type="gene ID" value="OE9A060952"/>
</dbReference>
<dbReference type="Gramene" id="OE9A060952T1">
    <property type="protein sequence ID" value="OE9A060952C1"/>
    <property type="gene ID" value="OE9A060952"/>
</dbReference>
<comment type="caution">
    <text evidence="1">The sequence shown here is derived from an EMBL/GenBank/DDBJ whole genome shotgun (WGS) entry which is preliminary data.</text>
</comment>
<organism evidence="1 2">
    <name type="scientific">Olea europaea subsp. europaea</name>
    <dbReference type="NCBI Taxonomy" id="158383"/>
    <lineage>
        <taxon>Eukaryota</taxon>
        <taxon>Viridiplantae</taxon>
        <taxon>Streptophyta</taxon>
        <taxon>Embryophyta</taxon>
        <taxon>Tracheophyta</taxon>
        <taxon>Spermatophyta</taxon>
        <taxon>Magnoliopsida</taxon>
        <taxon>eudicotyledons</taxon>
        <taxon>Gunneridae</taxon>
        <taxon>Pentapetalae</taxon>
        <taxon>asterids</taxon>
        <taxon>lamiids</taxon>
        <taxon>Lamiales</taxon>
        <taxon>Oleaceae</taxon>
        <taxon>Oleeae</taxon>
        <taxon>Olea</taxon>
    </lineage>
</organism>
<accession>A0A8S0T5R7</accession>